<reference evidence="1" key="1">
    <citation type="submission" date="2022-07" db="EMBL/GenBank/DDBJ databases">
        <authorList>
            <person name="Macas J."/>
            <person name="Novak P."/>
            <person name="Neumann P."/>
        </authorList>
    </citation>
    <scope>NUCLEOTIDE SEQUENCE</scope>
</reference>
<dbReference type="PANTHER" id="PTHR31366:SF2">
    <property type="entry name" value="UPF0739 PROTEIN C1ORF74"/>
    <property type="match status" value="1"/>
</dbReference>
<dbReference type="PANTHER" id="PTHR31366">
    <property type="entry name" value="UPF0739 PROTEIN C1ORF74"/>
    <property type="match status" value="1"/>
</dbReference>
<evidence type="ECO:0000313" key="1">
    <source>
        <dbReference type="EMBL" id="CAH9122407.1"/>
    </source>
</evidence>
<dbReference type="Pfam" id="PF14953">
    <property type="entry name" value="DUF4504"/>
    <property type="match status" value="1"/>
</dbReference>
<dbReference type="Proteomes" id="UP001152523">
    <property type="component" value="Unassembled WGS sequence"/>
</dbReference>
<proteinExistence type="predicted"/>
<sequence>MTRCYQITRNSFWRLEMEMEDAEEIVRVLESSLSQIKWRLKLSSKRRLETDILALCSEMRPVVMVDYGGRMPELQHRLCASLKHCRNESSAFENLRVMIIEDMIYLVHLKAFHEFSKLSLNLEMEFLFIDLEHDPPKMITRATDERPGIMALVMAQRIFSSLLSEGVISCNHSEHSSSDLMANNRPHSSQTSELIDLSRDIEETGVTVPTLNGWLLGYPVVYLFGKDHIKDAIYNLSTKSLHLFQILACRKGAGNDRSQSKKEELLSFSVPYELSLAGSDEPWAKGFLAHMQERQTKHNNVWESLRLEVVACYPQAIAF</sequence>
<organism evidence="1 2">
    <name type="scientific">Cuscuta epithymum</name>
    <dbReference type="NCBI Taxonomy" id="186058"/>
    <lineage>
        <taxon>Eukaryota</taxon>
        <taxon>Viridiplantae</taxon>
        <taxon>Streptophyta</taxon>
        <taxon>Embryophyta</taxon>
        <taxon>Tracheophyta</taxon>
        <taxon>Spermatophyta</taxon>
        <taxon>Magnoliopsida</taxon>
        <taxon>eudicotyledons</taxon>
        <taxon>Gunneridae</taxon>
        <taxon>Pentapetalae</taxon>
        <taxon>asterids</taxon>
        <taxon>lamiids</taxon>
        <taxon>Solanales</taxon>
        <taxon>Convolvulaceae</taxon>
        <taxon>Cuscuteae</taxon>
        <taxon>Cuscuta</taxon>
        <taxon>Cuscuta subgen. Cuscuta</taxon>
    </lineage>
</organism>
<dbReference type="AlphaFoldDB" id="A0AAV0EGI0"/>
<evidence type="ECO:0000313" key="2">
    <source>
        <dbReference type="Proteomes" id="UP001152523"/>
    </source>
</evidence>
<accession>A0AAV0EGI0</accession>
<keyword evidence="2" id="KW-1185">Reference proteome</keyword>
<gene>
    <name evidence="1" type="ORF">CEPIT_LOCUS24447</name>
</gene>
<protein>
    <submittedName>
        <fullName evidence="1">Uncharacterized protein</fullName>
    </submittedName>
</protein>
<comment type="caution">
    <text evidence="1">The sequence shown here is derived from an EMBL/GenBank/DDBJ whole genome shotgun (WGS) entry which is preliminary data.</text>
</comment>
<name>A0AAV0EGI0_9ASTE</name>
<dbReference type="EMBL" id="CAMAPF010000924">
    <property type="protein sequence ID" value="CAH9122407.1"/>
    <property type="molecule type" value="Genomic_DNA"/>
</dbReference>
<dbReference type="InterPro" id="IPR027850">
    <property type="entry name" value="DUF4504"/>
</dbReference>